<dbReference type="SUPFAM" id="SSF64167">
    <property type="entry name" value="SurE-like"/>
    <property type="match status" value="1"/>
</dbReference>
<gene>
    <name evidence="6" type="ORF">CEUR00632_LOCUS5883</name>
</gene>
<dbReference type="HAMAP" id="MF_00060">
    <property type="entry name" value="SurE"/>
    <property type="match status" value="1"/>
</dbReference>
<accession>A0A7R9V7R3</accession>
<evidence type="ECO:0000256" key="3">
    <source>
        <dbReference type="ARBA" id="ARBA00022801"/>
    </source>
</evidence>
<organism evidence="6">
    <name type="scientific">Chlamydomonas euryale</name>
    <dbReference type="NCBI Taxonomy" id="1486919"/>
    <lineage>
        <taxon>Eukaryota</taxon>
        <taxon>Viridiplantae</taxon>
        <taxon>Chlorophyta</taxon>
        <taxon>core chlorophytes</taxon>
        <taxon>Chlorophyceae</taxon>
        <taxon>CS clade</taxon>
        <taxon>Chlamydomonadales</taxon>
        <taxon>Chlamydomonadaceae</taxon>
        <taxon>Chlamydomonas</taxon>
    </lineage>
</organism>
<evidence type="ECO:0000256" key="2">
    <source>
        <dbReference type="ARBA" id="ARBA00022723"/>
    </source>
</evidence>
<feature type="region of interest" description="Disordered" evidence="4">
    <location>
        <begin position="1"/>
        <end position="32"/>
    </location>
</feature>
<dbReference type="InterPro" id="IPR002828">
    <property type="entry name" value="SurE-like_Pase/nucleotidase"/>
</dbReference>
<dbReference type="PANTHER" id="PTHR30457">
    <property type="entry name" value="5'-NUCLEOTIDASE SURE"/>
    <property type="match status" value="1"/>
</dbReference>
<dbReference type="EMBL" id="HBEC01012763">
    <property type="protein sequence ID" value="CAD8285845.1"/>
    <property type="molecule type" value="Transcribed_RNA"/>
</dbReference>
<dbReference type="NCBIfam" id="TIGR00087">
    <property type="entry name" value="surE"/>
    <property type="match status" value="1"/>
</dbReference>
<dbReference type="Gene3D" id="3.40.1210.10">
    <property type="entry name" value="Survival protein SurE-like phosphatase/nucleotidase"/>
    <property type="match status" value="1"/>
</dbReference>
<protein>
    <recommendedName>
        <fullName evidence="5">Survival protein SurE-like phosphatase/nucleotidase domain-containing protein</fullName>
    </recommendedName>
</protein>
<evidence type="ECO:0000313" key="6">
    <source>
        <dbReference type="EMBL" id="CAD8285845.1"/>
    </source>
</evidence>
<dbReference type="GO" id="GO:0046872">
    <property type="term" value="F:metal ion binding"/>
    <property type="evidence" value="ECO:0007669"/>
    <property type="project" value="UniProtKB-KW"/>
</dbReference>
<reference evidence="6" key="1">
    <citation type="submission" date="2021-01" db="EMBL/GenBank/DDBJ databases">
        <authorList>
            <person name="Corre E."/>
            <person name="Pelletier E."/>
            <person name="Niang G."/>
            <person name="Scheremetjew M."/>
            <person name="Finn R."/>
            <person name="Kale V."/>
            <person name="Holt S."/>
            <person name="Cochrane G."/>
            <person name="Meng A."/>
            <person name="Brown T."/>
            <person name="Cohen L."/>
        </authorList>
    </citation>
    <scope>NUCLEOTIDE SEQUENCE</scope>
    <source>
        <strain evidence="6">CCMP219</strain>
    </source>
</reference>
<proteinExistence type="inferred from homology"/>
<dbReference type="InterPro" id="IPR030048">
    <property type="entry name" value="SurE"/>
</dbReference>
<name>A0A7R9V7R3_9CHLO</name>
<sequence>MFRPDKRELDWPVGKSASMQHGVAGRKPLEDKDEHAACETAARRPAILVANDDGIKAPGIRALVRELLLFCDVTVCAPSGERSAQSHAITLGRYLSAFPSEHMLDACPGVVEAWAVDGTPADSVMLGLHSNCLKTRNFDLMVSGINRGDNCGRHVIYSGTVAAAREASCTGLPAMAFSLDNHKARRMDDYAVAAKLCASLVKAALGLLPGQVSPPANHLSGIVLNVNVPSPASSHIKGYHLTHQSNAGIFPAFKEIQEPTGAHLAEIDEHTPDSRVFRNYAGTEHADHQKGGDDWAIRGGYVSITPLGLRSCIPSRMQTAFDDANGRVLAATGSVITAAAADMGLLAGGCATRS</sequence>
<evidence type="ECO:0000259" key="5">
    <source>
        <dbReference type="Pfam" id="PF01975"/>
    </source>
</evidence>
<dbReference type="GO" id="GO:0008252">
    <property type="term" value="F:nucleotidase activity"/>
    <property type="evidence" value="ECO:0007669"/>
    <property type="project" value="InterPro"/>
</dbReference>
<keyword evidence="3" id="KW-0378">Hydrolase</keyword>
<evidence type="ECO:0000256" key="1">
    <source>
        <dbReference type="ARBA" id="ARBA00011062"/>
    </source>
</evidence>
<dbReference type="PANTHER" id="PTHR30457:SF0">
    <property type="entry name" value="PHOSPHATASE, PUTATIVE (AFU_ORTHOLOGUE AFUA_4G01070)-RELATED"/>
    <property type="match status" value="1"/>
</dbReference>
<dbReference type="AlphaFoldDB" id="A0A7R9V7R3"/>
<feature type="domain" description="Survival protein SurE-like phosphatase/nucleotidase" evidence="5">
    <location>
        <begin position="47"/>
        <end position="246"/>
    </location>
</feature>
<evidence type="ECO:0000256" key="4">
    <source>
        <dbReference type="SAM" id="MobiDB-lite"/>
    </source>
</evidence>
<dbReference type="Pfam" id="PF01975">
    <property type="entry name" value="SurE"/>
    <property type="match status" value="1"/>
</dbReference>
<feature type="compositionally biased region" description="Basic and acidic residues" evidence="4">
    <location>
        <begin position="1"/>
        <end position="10"/>
    </location>
</feature>
<keyword evidence="2" id="KW-0479">Metal-binding</keyword>
<dbReference type="InterPro" id="IPR036523">
    <property type="entry name" value="SurE-like_sf"/>
</dbReference>
<comment type="similarity">
    <text evidence="1">Belongs to the SurE nucleotidase family.</text>
</comment>